<sequence>MVVDFSPPTNINVIRSRVNKTYNRQKAAPAVEIAGVVNIYCIGSPTALLSLLRCHNWQFSRVFPSFFRAGRSAILPLSLATDRAKSRVDIVTQTQTERQT</sequence>
<dbReference type="Proteomes" id="UP001307889">
    <property type="component" value="Chromosome 11"/>
</dbReference>
<protein>
    <submittedName>
        <fullName evidence="1">Uncharacterized protein</fullName>
    </submittedName>
</protein>
<accession>A0ABN7B6G1</accession>
<reference evidence="1 2" key="1">
    <citation type="submission" date="2023-09" db="EMBL/GenBank/DDBJ databases">
        <title>Nesidiocoris tenuis whole genome shotgun sequence.</title>
        <authorList>
            <person name="Shibata T."/>
            <person name="Shimoda M."/>
            <person name="Kobayashi T."/>
            <person name="Uehara T."/>
        </authorList>
    </citation>
    <scope>NUCLEOTIDE SEQUENCE [LARGE SCALE GENOMIC DNA]</scope>
    <source>
        <strain evidence="1 2">Japan</strain>
    </source>
</reference>
<dbReference type="EMBL" id="AP028919">
    <property type="protein sequence ID" value="BES99981.1"/>
    <property type="molecule type" value="Genomic_DNA"/>
</dbReference>
<organism evidence="1 2">
    <name type="scientific">Nesidiocoris tenuis</name>
    <dbReference type="NCBI Taxonomy" id="355587"/>
    <lineage>
        <taxon>Eukaryota</taxon>
        <taxon>Metazoa</taxon>
        <taxon>Ecdysozoa</taxon>
        <taxon>Arthropoda</taxon>
        <taxon>Hexapoda</taxon>
        <taxon>Insecta</taxon>
        <taxon>Pterygota</taxon>
        <taxon>Neoptera</taxon>
        <taxon>Paraneoptera</taxon>
        <taxon>Hemiptera</taxon>
        <taxon>Heteroptera</taxon>
        <taxon>Panheteroptera</taxon>
        <taxon>Cimicomorpha</taxon>
        <taxon>Miridae</taxon>
        <taxon>Dicyphina</taxon>
        <taxon>Nesidiocoris</taxon>
    </lineage>
</organism>
<keyword evidence="2" id="KW-1185">Reference proteome</keyword>
<evidence type="ECO:0000313" key="1">
    <source>
        <dbReference type="EMBL" id="BES99981.1"/>
    </source>
</evidence>
<evidence type="ECO:0000313" key="2">
    <source>
        <dbReference type="Proteomes" id="UP001307889"/>
    </source>
</evidence>
<name>A0ABN7B6G1_9HEMI</name>
<proteinExistence type="predicted"/>
<gene>
    <name evidence="1" type="ORF">NTJ_12798</name>
</gene>